<sequence>MSSTFNCLPNELIVCIFAYLEPADIYNAFFDLNERSRKLIKQFIVFNSKSLDADILRLSTLHSWYKHLNLAKGTIFYLVPAQAEQPRYGFDLRIQDYCGIHWYFFTALKIPVSNERIQLIVEKYPVKLNPFFYHQSFEYNGKKSYYGADLIHRCNSKKDIDSWLEKYYPKQAVWLKGNGFHSDNEHIVSIFEAEYDRQRKLIRQAAKHVWDDLKQNNINILQIQFG</sequence>
<dbReference type="Proteomes" id="UP000663829">
    <property type="component" value="Unassembled WGS sequence"/>
</dbReference>
<dbReference type="InterPro" id="IPR001810">
    <property type="entry name" value="F-box_dom"/>
</dbReference>
<dbReference type="EMBL" id="CAJOBC010001773">
    <property type="protein sequence ID" value="CAF3697935.1"/>
    <property type="molecule type" value="Genomic_DNA"/>
</dbReference>
<dbReference type="EMBL" id="CAJNOK010005619">
    <property type="protein sequence ID" value="CAF0978844.1"/>
    <property type="molecule type" value="Genomic_DNA"/>
</dbReference>
<dbReference type="AlphaFoldDB" id="A0A814ARW2"/>
<proteinExistence type="predicted"/>
<dbReference type="EMBL" id="CAJNOQ010001773">
    <property type="protein sequence ID" value="CAF0918120.1"/>
    <property type="molecule type" value="Genomic_DNA"/>
</dbReference>
<feature type="domain" description="F-box" evidence="1">
    <location>
        <begin position="2"/>
        <end position="49"/>
    </location>
</feature>
<dbReference type="Proteomes" id="UP000681722">
    <property type="component" value="Unassembled WGS sequence"/>
</dbReference>
<protein>
    <recommendedName>
        <fullName evidence="1">F-box domain-containing protein</fullName>
    </recommendedName>
</protein>
<accession>A0A814ARW2</accession>
<evidence type="ECO:0000259" key="1">
    <source>
        <dbReference type="PROSITE" id="PS50181"/>
    </source>
</evidence>
<dbReference type="EMBL" id="CAJOBA010005625">
    <property type="protein sequence ID" value="CAF3749466.1"/>
    <property type="molecule type" value="Genomic_DNA"/>
</dbReference>
<evidence type="ECO:0000313" key="5">
    <source>
        <dbReference type="EMBL" id="CAF3749466.1"/>
    </source>
</evidence>
<gene>
    <name evidence="2" type="ORF">GPM918_LOCUS9504</name>
    <name evidence="3" type="ORF">OVA965_LOCUS13476</name>
    <name evidence="4" type="ORF">SRO942_LOCUS9505</name>
    <name evidence="5" type="ORF">TMI583_LOCUS13479</name>
</gene>
<evidence type="ECO:0000313" key="4">
    <source>
        <dbReference type="EMBL" id="CAF3697935.1"/>
    </source>
</evidence>
<name>A0A814ARW2_9BILA</name>
<dbReference type="Proteomes" id="UP000682733">
    <property type="component" value="Unassembled WGS sequence"/>
</dbReference>
<comment type="caution">
    <text evidence="2">The sequence shown here is derived from an EMBL/GenBank/DDBJ whole genome shotgun (WGS) entry which is preliminary data.</text>
</comment>
<reference evidence="2" key="1">
    <citation type="submission" date="2021-02" db="EMBL/GenBank/DDBJ databases">
        <authorList>
            <person name="Nowell W R."/>
        </authorList>
    </citation>
    <scope>NUCLEOTIDE SEQUENCE</scope>
</reference>
<dbReference type="Proteomes" id="UP000677228">
    <property type="component" value="Unassembled WGS sequence"/>
</dbReference>
<evidence type="ECO:0000313" key="6">
    <source>
        <dbReference type="Proteomes" id="UP000663829"/>
    </source>
</evidence>
<evidence type="ECO:0000313" key="3">
    <source>
        <dbReference type="EMBL" id="CAF0978844.1"/>
    </source>
</evidence>
<organism evidence="2 6">
    <name type="scientific">Didymodactylos carnosus</name>
    <dbReference type="NCBI Taxonomy" id="1234261"/>
    <lineage>
        <taxon>Eukaryota</taxon>
        <taxon>Metazoa</taxon>
        <taxon>Spiralia</taxon>
        <taxon>Gnathifera</taxon>
        <taxon>Rotifera</taxon>
        <taxon>Eurotatoria</taxon>
        <taxon>Bdelloidea</taxon>
        <taxon>Philodinida</taxon>
        <taxon>Philodinidae</taxon>
        <taxon>Didymodactylos</taxon>
    </lineage>
</organism>
<keyword evidence="6" id="KW-1185">Reference proteome</keyword>
<evidence type="ECO:0000313" key="2">
    <source>
        <dbReference type="EMBL" id="CAF0918120.1"/>
    </source>
</evidence>
<dbReference type="CDD" id="cd09917">
    <property type="entry name" value="F-box_SF"/>
    <property type="match status" value="1"/>
</dbReference>
<dbReference type="PROSITE" id="PS50181">
    <property type="entry name" value="FBOX"/>
    <property type="match status" value="1"/>
</dbReference>